<dbReference type="Pfam" id="PF05988">
    <property type="entry name" value="DUF899"/>
    <property type="match status" value="1"/>
</dbReference>
<dbReference type="InterPro" id="IPR036249">
    <property type="entry name" value="Thioredoxin-like_sf"/>
</dbReference>
<name>A0ABV5YBS9_9ACTN</name>
<reference evidence="1 2" key="1">
    <citation type="submission" date="2024-09" db="EMBL/GenBank/DDBJ databases">
        <authorList>
            <person name="Sun Q."/>
            <person name="Mori K."/>
        </authorList>
    </citation>
    <scope>NUCLEOTIDE SEQUENCE [LARGE SCALE GENOMIC DNA]</scope>
    <source>
        <strain evidence="1 2">TBRC 0563</strain>
    </source>
</reference>
<organism evidence="1 2">
    <name type="scientific">Actinoallomurus acaciae</name>
    <dbReference type="NCBI Taxonomy" id="502577"/>
    <lineage>
        <taxon>Bacteria</taxon>
        <taxon>Bacillati</taxon>
        <taxon>Actinomycetota</taxon>
        <taxon>Actinomycetes</taxon>
        <taxon>Streptosporangiales</taxon>
        <taxon>Thermomonosporaceae</taxon>
        <taxon>Actinoallomurus</taxon>
    </lineage>
</organism>
<gene>
    <name evidence="1" type="ORF">ACFFNX_09775</name>
</gene>
<sequence length="236" mass="27141">MTFPQVVSREDWLAARLKLLAQEKDAMRAQDAVTAHRAELPMVRIDEDYVFEGPAGEVRLADLFEGRGQLLLYHFMFHPDWEDGCPSCSFTIDSVGRLEHLHAEDTTLVLVSRAPFAKLEAFRTRMGWTVPWYSSAGSDFNHDFHVTNDESVAPVEYNYKDRATLEREGVTYRLHGDGQGLSVFVRQDDTVFHTYSTYGRGTEVLMTTYHCLDLTPRGRRRYVNEFPHHDTYGTAR</sequence>
<accession>A0ABV5YBS9</accession>
<evidence type="ECO:0000313" key="1">
    <source>
        <dbReference type="EMBL" id="MFB9832475.1"/>
    </source>
</evidence>
<comment type="caution">
    <text evidence="1">The sequence shown here is derived from an EMBL/GenBank/DDBJ whole genome shotgun (WGS) entry which is preliminary data.</text>
</comment>
<dbReference type="Gene3D" id="3.40.30.10">
    <property type="entry name" value="Glutaredoxin"/>
    <property type="match status" value="1"/>
</dbReference>
<proteinExistence type="predicted"/>
<dbReference type="RefSeq" id="WP_378198270.1">
    <property type="nucleotide sequence ID" value="NZ_JBHLZP010000050.1"/>
</dbReference>
<protein>
    <submittedName>
        <fullName evidence="1">DUF899 domain-containing protein</fullName>
    </submittedName>
</protein>
<dbReference type="SUPFAM" id="SSF52833">
    <property type="entry name" value="Thioredoxin-like"/>
    <property type="match status" value="1"/>
</dbReference>
<evidence type="ECO:0000313" key="2">
    <source>
        <dbReference type="Proteomes" id="UP001589627"/>
    </source>
</evidence>
<dbReference type="Proteomes" id="UP001589627">
    <property type="component" value="Unassembled WGS sequence"/>
</dbReference>
<dbReference type="InterPro" id="IPR010296">
    <property type="entry name" value="DUF899_thioredox"/>
</dbReference>
<keyword evidence="2" id="KW-1185">Reference proteome</keyword>
<dbReference type="EMBL" id="JBHLZP010000050">
    <property type="protein sequence ID" value="MFB9832475.1"/>
    <property type="molecule type" value="Genomic_DNA"/>
</dbReference>